<proteinExistence type="predicted"/>
<dbReference type="AlphaFoldDB" id="I3ZIY5"/>
<dbReference type="EMBL" id="CP003379">
    <property type="protein sequence ID" value="AFL89203.1"/>
    <property type="molecule type" value="Genomic_DNA"/>
</dbReference>
<dbReference type="STRING" id="926566.Terro_2971"/>
<feature type="domain" description="PAS fold-4" evidence="2">
    <location>
        <begin position="106"/>
        <end position="217"/>
    </location>
</feature>
<dbReference type="Gene3D" id="3.30.450.20">
    <property type="entry name" value="PAS domain"/>
    <property type="match status" value="1"/>
</dbReference>
<dbReference type="Pfam" id="PF08448">
    <property type="entry name" value="PAS_4"/>
    <property type="match status" value="1"/>
</dbReference>
<accession>I3ZIY5</accession>
<dbReference type="InterPro" id="IPR013656">
    <property type="entry name" value="PAS_4"/>
</dbReference>
<dbReference type="HOGENOM" id="CLU_1170200_0_0_0"/>
<reference evidence="3 4" key="1">
    <citation type="submission" date="2012-06" db="EMBL/GenBank/DDBJ databases">
        <title>Complete genome of Terriglobus roseus DSM 18391.</title>
        <authorList>
            <consortium name="US DOE Joint Genome Institute (JGI-PGF)"/>
            <person name="Lucas S."/>
            <person name="Copeland A."/>
            <person name="Lapidus A."/>
            <person name="Glavina del Rio T."/>
            <person name="Dalin E."/>
            <person name="Tice H."/>
            <person name="Bruce D."/>
            <person name="Goodwin L."/>
            <person name="Pitluck S."/>
            <person name="Peters L."/>
            <person name="Mikhailova N."/>
            <person name="Munk A.C.C."/>
            <person name="Kyrpides N."/>
            <person name="Mavromatis K."/>
            <person name="Ivanova N."/>
            <person name="Brettin T."/>
            <person name="Detter J.C."/>
            <person name="Han C."/>
            <person name="Larimer F."/>
            <person name="Land M."/>
            <person name="Hauser L."/>
            <person name="Markowitz V."/>
            <person name="Cheng J.-F."/>
            <person name="Hugenholtz P."/>
            <person name="Woyke T."/>
            <person name="Wu D."/>
            <person name="Brambilla E."/>
            <person name="Klenk H.-P."/>
            <person name="Eisen J.A."/>
        </authorList>
    </citation>
    <scope>NUCLEOTIDE SEQUENCE [LARGE SCALE GENOMIC DNA]</scope>
    <source>
        <strain evidence="4">DSM 18391 / NRRL B-41598 / KBS 63</strain>
    </source>
</reference>
<dbReference type="Proteomes" id="UP000006056">
    <property type="component" value="Chromosome"/>
</dbReference>
<dbReference type="OrthoDB" id="9766459at2"/>
<evidence type="ECO:0000313" key="3">
    <source>
        <dbReference type="EMBL" id="AFL89203.1"/>
    </source>
</evidence>
<sequence length="237" mass="26116">MNKSKALLQSLSPSLCESLESLSQTEGTSLDDLLIVAIAEKIARSEHSAWLAEQQSWAVPAVVGREINQRPYRDSRNVSPSERENAGLELPKSDEEQERQRTADLFESAPVFLALLSGPDHVFELVNQAYRELLGNRALIGKRVVEGVPELAGTACIDRLDRVYRNGEPLVERGTRFSFAPTQGQALEEKYIDYAYRPRRSADGTITGILVLGVDTSLVHQLVQGTVSEVAAIELLS</sequence>
<feature type="region of interest" description="Disordered" evidence="1">
    <location>
        <begin position="71"/>
        <end position="99"/>
    </location>
</feature>
<dbReference type="eggNOG" id="COG2202">
    <property type="taxonomic scope" value="Bacteria"/>
</dbReference>
<gene>
    <name evidence="3" type="ordered locus">Terro_2971</name>
</gene>
<dbReference type="KEGG" id="trs:Terro_2971"/>
<evidence type="ECO:0000259" key="2">
    <source>
        <dbReference type="Pfam" id="PF08448"/>
    </source>
</evidence>
<dbReference type="InterPro" id="IPR035965">
    <property type="entry name" value="PAS-like_dom_sf"/>
</dbReference>
<name>I3ZIY5_TERRK</name>
<evidence type="ECO:0000313" key="4">
    <source>
        <dbReference type="Proteomes" id="UP000006056"/>
    </source>
</evidence>
<organism evidence="3 4">
    <name type="scientific">Terriglobus roseus (strain DSM 18391 / NRRL B-41598 / KBS 63)</name>
    <dbReference type="NCBI Taxonomy" id="926566"/>
    <lineage>
        <taxon>Bacteria</taxon>
        <taxon>Pseudomonadati</taxon>
        <taxon>Acidobacteriota</taxon>
        <taxon>Terriglobia</taxon>
        <taxon>Terriglobales</taxon>
        <taxon>Acidobacteriaceae</taxon>
        <taxon>Terriglobus</taxon>
    </lineage>
</organism>
<dbReference type="SUPFAM" id="SSF55785">
    <property type="entry name" value="PYP-like sensor domain (PAS domain)"/>
    <property type="match status" value="1"/>
</dbReference>
<protein>
    <submittedName>
        <fullName evidence="3">PAS domain-containing protein</fullName>
    </submittedName>
</protein>
<dbReference type="RefSeq" id="WP_014786467.1">
    <property type="nucleotide sequence ID" value="NC_018014.1"/>
</dbReference>
<evidence type="ECO:0000256" key="1">
    <source>
        <dbReference type="SAM" id="MobiDB-lite"/>
    </source>
</evidence>
<keyword evidence="4" id="KW-1185">Reference proteome</keyword>